<reference evidence="9 10" key="1">
    <citation type="submission" date="2024-06" db="EMBL/GenBank/DDBJ databases">
        <authorList>
            <person name="Li F."/>
        </authorList>
    </citation>
    <scope>NUCLEOTIDE SEQUENCE [LARGE SCALE GENOMIC DNA]</scope>
    <source>
        <strain evidence="9 10">GXAS 311</strain>
    </source>
</reference>
<evidence type="ECO:0000313" key="9">
    <source>
        <dbReference type="EMBL" id="MET1254852.1"/>
    </source>
</evidence>
<evidence type="ECO:0000256" key="3">
    <source>
        <dbReference type="ARBA" id="ARBA00023082"/>
    </source>
</evidence>
<dbReference type="RefSeq" id="WP_353874468.1">
    <property type="nucleotide sequence ID" value="NZ_JBEVCJ010000006.1"/>
</dbReference>
<gene>
    <name evidence="9" type="ORF">ABVT43_06935</name>
</gene>
<dbReference type="InterPro" id="IPR036388">
    <property type="entry name" value="WH-like_DNA-bd_sf"/>
</dbReference>
<evidence type="ECO:0000256" key="4">
    <source>
        <dbReference type="ARBA" id="ARBA00023125"/>
    </source>
</evidence>
<feature type="domain" description="RNA polymerase sigma-70 region 2" evidence="7">
    <location>
        <begin position="69"/>
        <end position="125"/>
    </location>
</feature>
<protein>
    <submittedName>
        <fullName evidence="9">Sigma-70 family RNA polymerase sigma factor</fullName>
    </submittedName>
</protein>
<feature type="domain" description="RNA polymerase sigma-70 region 4" evidence="8">
    <location>
        <begin position="160"/>
        <end position="207"/>
    </location>
</feature>
<organism evidence="9 10">
    <name type="scientific">Aliikangiella maris</name>
    <dbReference type="NCBI Taxonomy" id="3162458"/>
    <lineage>
        <taxon>Bacteria</taxon>
        <taxon>Pseudomonadati</taxon>
        <taxon>Pseudomonadota</taxon>
        <taxon>Gammaproteobacteria</taxon>
        <taxon>Oceanospirillales</taxon>
        <taxon>Pleioneaceae</taxon>
        <taxon>Aliikangiella</taxon>
    </lineage>
</organism>
<dbReference type="EMBL" id="JBEVCJ010000006">
    <property type="protein sequence ID" value="MET1254852.1"/>
    <property type="molecule type" value="Genomic_DNA"/>
</dbReference>
<dbReference type="PANTHER" id="PTHR43133">
    <property type="entry name" value="RNA POLYMERASE ECF-TYPE SIGMA FACTO"/>
    <property type="match status" value="1"/>
</dbReference>
<dbReference type="InterPro" id="IPR007630">
    <property type="entry name" value="RNA_pol_sigma70_r4"/>
</dbReference>
<keyword evidence="10" id="KW-1185">Reference proteome</keyword>
<evidence type="ECO:0000256" key="5">
    <source>
        <dbReference type="ARBA" id="ARBA00023163"/>
    </source>
</evidence>
<dbReference type="CDD" id="cd06171">
    <property type="entry name" value="Sigma70_r4"/>
    <property type="match status" value="1"/>
</dbReference>
<evidence type="ECO:0000256" key="1">
    <source>
        <dbReference type="ARBA" id="ARBA00010641"/>
    </source>
</evidence>
<dbReference type="Gene3D" id="1.10.1740.10">
    <property type="match status" value="1"/>
</dbReference>
<dbReference type="Pfam" id="PF04545">
    <property type="entry name" value="Sigma70_r4"/>
    <property type="match status" value="1"/>
</dbReference>
<dbReference type="Gene3D" id="1.10.10.10">
    <property type="entry name" value="Winged helix-like DNA-binding domain superfamily/Winged helix DNA-binding domain"/>
    <property type="match status" value="1"/>
</dbReference>
<evidence type="ECO:0000313" key="10">
    <source>
        <dbReference type="Proteomes" id="UP001548189"/>
    </source>
</evidence>
<accession>A0ABV2BSD8</accession>
<dbReference type="InterPro" id="IPR013324">
    <property type="entry name" value="RNA_pol_sigma_r3/r4-like"/>
</dbReference>
<dbReference type="InterPro" id="IPR007627">
    <property type="entry name" value="RNA_pol_sigma70_r2"/>
</dbReference>
<keyword evidence="4" id="KW-0238">DNA-binding</keyword>
<dbReference type="Proteomes" id="UP001548189">
    <property type="component" value="Unassembled WGS sequence"/>
</dbReference>
<feature type="coiled-coil region" evidence="6">
    <location>
        <begin position="146"/>
        <end position="173"/>
    </location>
</feature>
<keyword evidence="5" id="KW-0804">Transcription</keyword>
<dbReference type="SUPFAM" id="SSF88946">
    <property type="entry name" value="Sigma2 domain of RNA polymerase sigma factors"/>
    <property type="match status" value="1"/>
</dbReference>
<comment type="caution">
    <text evidence="9">The sequence shown here is derived from an EMBL/GenBank/DDBJ whole genome shotgun (WGS) entry which is preliminary data.</text>
</comment>
<keyword evidence="3" id="KW-0731">Sigma factor</keyword>
<keyword evidence="6" id="KW-0175">Coiled coil</keyword>
<dbReference type="InterPro" id="IPR039425">
    <property type="entry name" value="RNA_pol_sigma-70-like"/>
</dbReference>
<dbReference type="Pfam" id="PF04542">
    <property type="entry name" value="Sigma70_r2"/>
    <property type="match status" value="1"/>
</dbReference>
<evidence type="ECO:0000256" key="2">
    <source>
        <dbReference type="ARBA" id="ARBA00023015"/>
    </source>
</evidence>
<dbReference type="PANTHER" id="PTHR43133:SF62">
    <property type="entry name" value="RNA POLYMERASE SIGMA FACTOR SIGZ"/>
    <property type="match status" value="1"/>
</dbReference>
<keyword evidence="2" id="KW-0805">Transcription regulation</keyword>
<dbReference type="SUPFAM" id="SSF88659">
    <property type="entry name" value="Sigma3 and sigma4 domains of RNA polymerase sigma factors"/>
    <property type="match status" value="1"/>
</dbReference>
<dbReference type="InterPro" id="IPR013325">
    <property type="entry name" value="RNA_pol_sigma_r2"/>
</dbReference>
<comment type="similarity">
    <text evidence="1">Belongs to the sigma-70 factor family. ECF subfamily.</text>
</comment>
<dbReference type="NCBIfam" id="TIGR02937">
    <property type="entry name" value="sigma70-ECF"/>
    <property type="match status" value="1"/>
</dbReference>
<name>A0ABV2BSD8_9GAMM</name>
<evidence type="ECO:0000259" key="8">
    <source>
        <dbReference type="Pfam" id="PF04545"/>
    </source>
</evidence>
<proteinExistence type="inferred from homology"/>
<evidence type="ECO:0000256" key="6">
    <source>
        <dbReference type="SAM" id="Coils"/>
    </source>
</evidence>
<evidence type="ECO:0000259" key="7">
    <source>
        <dbReference type="Pfam" id="PF04542"/>
    </source>
</evidence>
<sequence>MQANRQKTGNLVYWPVASSQQLKANMTSLSNSQSGDCKAWSEHLHAIATRADRNAYKALYLHFFPKIKSFYYQQGLAAHADELAHEVFIKVWQKAFTYQSDKASVSTWLFTIVRNLRIDFLRRKKIDECSDENAPEPVQEDRSLAHVQALRNKQQLNELFKQLTEEQRNALQKVYFEDKSHQLAAEELNMTLGTLKSRVRSALRVLRSHLGGESV</sequence>
<dbReference type="InterPro" id="IPR014284">
    <property type="entry name" value="RNA_pol_sigma-70_dom"/>
</dbReference>